<dbReference type="EMBL" id="FOUY01000026">
    <property type="protein sequence ID" value="SFN98564.1"/>
    <property type="molecule type" value="Genomic_DNA"/>
</dbReference>
<evidence type="ECO:0000313" key="2">
    <source>
        <dbReference type="Proteomes" id="UP000199614"/>
    </source>
</evidence>
<sequence length="71" mass="7485">MFRAAPQRPEPARTVVLAALLMVLLAAATITSVPAAPVGVTLLLALAAFSVRPLVVLHHRHAAGRVTLSRR</sequence>
<proteinExistence type="predicted"/>
<dbReference type="RefSeq" id="WP_143105488.1">
    <property type="nucleotide sequence ID" value="NZ_FOUY01000026.1"/>
</dbReference>
<organism evidence="1 2">
    <name type="scientific">Pseudonocardia ammonioxydans</name>
    <dbReference type="NCBI Taxonomy" id="260086"/>
    <lineage>
        <taxon>Bacteria</taxon>
        <taxon>Bacillati</taxon>
        <taxon>Actinomycetota</taxon>
        <taxon>Actinomycetes</taxon>
        <taxon>Pseudonocardiales</taxon>
        <taxon>Pseudonocardiaceae</taxon>
        <taxon>Pseudonocardia</taxon>
    </lineage>
</organism>
<accession>A0A1I5DH08</accession>
<protein>
    <submittedName>
        <fullName evidence="1">Uncharacterized protein</fullName>
    </submittedName>
</protein>
<name>A0A1I5DH08_PSUAM</name>
<gene>
    <name evidence="1" type="ORF">SAMN05216207_102648</name>
</gene>
<keyword evidence="2" id="KW-1185">Reference proteome</keyword>
<dbReference type="AlphaFoldDB" id="A0A1I5DH08"/>
<dbReference type="Proteomes" id="UP000199614">
    <property type="component" value="Unassembled WGS sequence"/>
</dbReference>
<evidence type="ECO:0000313" key="1">
    <source>
        <dbReference type="EMBL" id="SFN98564.1"/>
    </source>
</evidence>
<reference evidence="1 2" key="1">
    <citation type="submission" date="2016-10" db="EMBL/GenBank/DDBJ databases">
        <authorList>
            <person name="de Groot N.N."/>
        </authorList>
    </citation>
    <scope>NUCLEOTIDE SEQUENCE [LARGE SCALE GENOMIC DNA]</scope>
    <source>
        <strain evidence="1 2">CGMCC 4.1877</strain>
    </source>
</reference>